<evidence type="ECO:0000256" key="1">
    <source>
        <dbReference type="SAM" id="MobiDB-lite"/>
    </source>
</evidence>
<reference evidence="2 3" key="1">
    <citation type="submission" date="2024-01" db="EMBL/GenBank/DDBJ databases">
        <title>Genome assemblies of Stephania.</title>
        <authorList>
            <person name="Yang L."/>
        </authorList>
    </citation>
    <scope>NUCLEOTIDE SEQUENCE [LARGE SCALE GENOMIC DNA]</scope>
    <source>
        <strain evidence="2">JXDWG</strain>
        <tissue evidence="2">Leaf</tissue>
    </source>
</reference>
<feature type="region of interest" description="Disordered" evidence="1">
    <location>
        <begin position="1"/>
        <end position="81"/>
    </location>
</feature>
<dbReference type="Proteomes" id="UP001419268">
    <property type="component" value="Unassembled WGS sequence"/>
</dbReference>
<proteinExistence type="predicted"/>
<dbReference type="AlphaFoldDB" id="A0AAP0IA98"/>
<evidence type="ECO:0000313" key="2">
    <source>
        <dbReference type="EMBL" id="KAK9111614.1"/>
    </source>
</evidence>
<organism evidence="2 3">
    <name type="scientific">Stephania cephalantha</name>
    <dbReference type="NCBI Taxonomy" id="152367"/>
    <lineage>
        <taxon>Eukaryota</taxon>
        <taxon>Viridiplantae</taxon>
        <taxon>Streptophyta</taxon>
        <taxon>Embryophyta</taxon>
        <taxon>Tracheophyta</taxon>
        <taxon>Spermatophyta</taxon>
        <taxon>Magnoliopsida</taxon>
        <taxon>Ranunculales</taxon>
        <taxon>Menispermaceae</taxon>
        <taxon>Menispermoideae</taxon>
        <taxon>Cissampelideae</taxon>
        <taxon>Stephania</taxon>
    </lineage>
</organism>
<keyword evidence="3" id="KW-1185">Reference proteome</keyword>
<evidence type="ECO:0000313" key="3">
    <source>
        <dbReference type="Proteomes" id="UP001419268"/>
    </source>
</evidence>
<gene>
    <name evidence="2" type="ORF">Scep_019133</name>
</gene>
<feature type="compositionally biased region" description="Basic and acidic residues" evidence="1">
    <location>
        <begin position="37"/>
        <end position="81"/>
    </location>
</feature>
<dbReference type="EMBL" id="JBBNAG010000008">
    <property type="protein sequence ID" value="KAK9111614.1"/>
    <property type="molecule type" value="Genomic_DNA"/>
</dbReference>
<protein>
    <submittedName>
        <fullName evidence="2">Uncharacterized protein</fullName>
    </submittedName>
</protein>
<accession>A0AAP0IA98</accession>
<comment type="caution">
    <text evidence="2">The sequence shown here is derived from an EMBL/GenBank/DDBJ whole genome shotgun (WGS) entry which is preliminary data.</text>
</comment>
<name>A0AAP0IA98_9MAGN</name>
<sequence length="98" mass="10831">MVGEAAVEASTVGVVRGGGDRWDAAMISDDGSQGWEPRSRSRGERQSRDEVGNGEMREPRSRSRGERQSRDEVGNGEMLREGRLRVESKSFGFQVLGF</sequence>